<name>A0A0D1XEB7_ANEMI</name>
<dbReference type="STRING" id="47500.AF333_12015"/>
<keyword evidence="3" id="KW-1185">Reference proteome</keyword>
<organism evidence="2 3">
    <name type="scientific">Aneurinibacillus migulanus</name>
    <name type="common">Bacillus migulanus</name>
    <dbReference type="NCBI Taxonomy" id="47500"/>
    <lineage>
        <taxon>Bacteria</taxon>
        <taxon>Bacillati</taxon>
        <taxon>Bacillota</taxon>
        <taxon>Bacilli</taxon>
        <taxon>Bacillales</taxon>
        <taxon>Paenibacillaceae</taxon>
        <taxon>Aneurinibacillus group</taxon>
        <taxon>Aneurinibacillus</taxon>
    </lineage>
</organism>
<proteinExistence type="predicted"/>
<dbReference type="Proteomes" id="UP000037269">
    <property type="component" value="Unassembled WGS sequence"/>
</dbReference>
<dbReference type="EMBL" id="LGUG01000004">
    <property type="protein sequence ID" value="KON96100.1"/>
    <property type="molecule type" value="Genomic_DNA"/>
</dbReference>
<comment type="caution">
    <text evidence="2">The sequence shown here is derived from an EMBL/GenBank/DDBJ whole genome shotgun (WGS) entry which is preliminary data.</text>
</comment>
<evidence type="ECO:0000313" key="2">
    <source>
        <dbReference type="EMBL" id="KON96100.1"/>
    </source>
</evidence>
<reference evidence="2 3" key="1">
    <citation type="submission" date="2015-07" db="EMBL/GenBank/DDBJ databases">
        <title>Fjat-14205 dsm 2895.</title>
        <authorList>
            <person name="Liu B."/>
            <person name="Wang J."/>
            <person name="Zhu Y."/>
            <person name="Liu G."/>
            <person name="Chen Q."/>
            <person name="Chen Z."/>
            <person name="Lan J."/>
            <person name="Che J."/>
            <person name="Ge C."/>
            <person name="Shi H."/>
            <person name="Pan Z."/>
            <person name="Liu X."/>
        </authorList>
    </citation>
    <scope>NUCLEOTIDE SEQUENCE [LARGE SCALE GENOMIC DNA]</scope>
    <source>
        <strain evidence="2 3">DSM 2895</strain>
    </source>
</reference>
<dbReference type="OrthoDB" id="2364857at2"/>
<sequence>MRTLCIVPCGNKKIWEKDINAGPTQAKNVYIGSFAKKCREYAQRFYADSWVILSAKYGFLFPDDIIEGPYNVTFNKKSTSPITIEELSIQAKRKQLSEFNEIVVVGGRNYVKIAKEVFQGKKITEPLSSCAGMGFMMKKLKSAIDHNTLIE</sequence>
<evidence type="ECO:0000313" key="3">
    <source>
        <dbReference type="Proteomes" id="UP000037269"/>
    </source>
</evidence>
<evidence type="ECO:0000259" key="1">
    <source>
        <dbReference type="Pfam" id="PF21818"/>
    </source>
</evidence>
<dbReference type="InterPro" id="IPR049251">
    <property type="entry name" value="DUF6884"/>
</dbReference>
<accession>A0A0D1XEB7</accession>
<feature type="domain" description="DUF6884" evidence="1">
    <location>
        <begin position="20"/>
        <end position="130"/>
    </location>
</feature>
<dbReference type="AlphaFoldDB" id="A0A0D1XEB7"/>
<protein>
    <recommendedName>
        <fullName evidence="1">DUF6884 domain-containing protein</fullName>
    </recommendedName>
</protein>
<dbReference type="PATRIC" id="fig|47500.8.peg.2284"/>
<gene>
    <name evidence="2" type="ORF">AF333_12015</name>
</gene>
<dbReference type="Pfam" id="PF21818">
    <property type="entry name" value="DUF6884"/>
    <property type="match status" value="1"/>
</dbReference>